<dbReference type="AntiFam" id="ANF00149">
    <property type="entry name" value="Shadow ORF (opposite cshA)"/>
</dbReference>
<dbReference type="AlphaFoldDB" id="A0A644ZCG9"/>
<name>A0A644ZCG9_9ZZZZ</name>
<sequence>MKTLGRKPALLEAGGQHVGHTLGVGKDDDPFKAANLNEPHAVLSFLSANRLDDILLDFGLRLLVALDDKLLRVFLIEPGDVHDLAGNGGREHIEVAVLRGLVDEIPHVLEKAHVEHFIALVKHNPVHGVKPYMTVLKEVNEPTRGCDKNLRIVFEGLDLPVDGVAAVDRDHFDARLESRKCPQVVGNLKCQFPGRGHHKRCDGFALWVGLLHNRYAKGTGLAGSGRGLCHDFTAREQHRKRLALNFSHFFVAHLLDCL</sequence>
<dbReference type="EMBL" id="VSSQ01008134">
    <property type="protein sequence ID" value="MPM37988.1"/>
    <property type="molecule type" value="Genomic_DNA"/>
</dbReference>
<protein>
    <submittedName>
        <fullName evidence="1">Uncharacterized protein</fullName>
    </submittedName>
</protein>
<proteinExistence type="predicted"/>
<organism evidence="1">
    <name type="scientific">bioreactor metagenome</name>
    <dbReference type="NCBI Taxonomy" id="1076179"/>
    <lineage>
        <taxon>unclassified sequences</taxon>
        <taxon>metagenomes</taxon>
        <taxon>ecological metagenomes</taxon>
    </lineage>
</organism>
<accession>A0A644ZCG9</accession>
<evidence type="ECO:0000313" key="1">
    <source>
        <dbReference type="EMBL" id="MPM37988.1"/>
    </source>
</evidence>
<reference evidence="1" key="1">
    <citation type="submission" date="2019-08" db="EMBL/GenBank/DDBJ databases">
        <authorList>
            <person name="Kucharzyk K."/>
            <person name="Murdoch R.W."/>
            <person name="Higgins S."/>
            <person name="Loffler F."/>
        </authorList>
    </citation>
    <scope>NUCLEOTIDE SEQUENCE</scope>
</reference>
<gene>
    <name evidence="1" type="ORF">SDC9_84611</name>
</gene>
<comment type="caution">
    <text evidence="1">The sequence shown here is derived from an EMBL/GenBank/DDBJ whole genome shotgun (WGS) entry which is preliminary data.</text>
</comment>